<dbReference type="AlphaFoldDB" id="A0A2A4JEA5"/>
<dbReference type="GO" id="GO:0030955">
    <property type="term" value="F:potassium ion binding"/>
    <property type="evidence" value="ECO:0007669"/>
    <property type="project" value="InterPro"/>
</dbReference>
<dbReference type="SUPFAM" id="SSF52935">
    <property type="entry name" value="PK C-terminal domain-like"/>
    <property type="match status" value="1"/>
</dbReference>
<dbReference type="EMBL" id="NWSH01001903">
    <property type="protein sequence ID" value="PCG69732.1"/>
    <property type="molecule type" value="Genomic_DNA"/>
</dbReference>
<dbReference type="PANTHER" id="PTHR11817">
    <property type="entry name" value="PYRUVATE KINASE"/>
    <property type="match status" value="1"/>
</dbReference>
<dbReference type="Pfam" id="PF02887">
    <property type="entry name" value="PK_C"/>
    <property type="match status" value="1"/>
</dbReference>
<dbReference type="GO" id="GO:0004743">
    <property type="term" value="F:pyruvate kinase activity"/>
    <property type="evidence" value="ECO:0007669"/>
    <property type="project" value="InterPro"/>
</dbReference>
<feature type="domain" description="Pyruvate kinase C-terminal" evidence="1">
    <location>
        <begin position="278"/>
        <end position="394"/>
    </location>
</feature>
<protein>
    <recommendedName>
        <fullName evidence="1">Pyruvate kinase C-terminal domain-containing protein</fullName>
    </recommendedName>
</protein>
<dbReference type="Gene3D" id="3.40.1380.20">
    <property type="entry name" value="Pyruvate kinase, C-terminal domain"/>
    <property type="match status" value="1"/>
</dbReference>
<name>A0A2A4JEA5_HELVI</name>
<reference evidence="2" key="1">
    <citation type="submission" date="2017-09" db="EMBL/GenBank/DDBJ databases">
        <title>Contemporary evolution of a Lepidopteran species, Heliothis virescens, in response to modern agricultural practices.</title>
        <authorList>
            <person name="Fritz M.L."/>
            <person name="Deyonke A.M."/>
            <person name="Papanicolaou A."/>
            <person name="Micinski S."/>
            <person name="Westbrook J."/>
            <person name="Gould F."/>
        </authorList>
    </citation>
    <scope>NUCLEOTIDE SEQUENCE [LARGE SCALE GENOMIC DNA]</scope>
    <source>
        <strain evidence="2">HvINT-</strain>
        <tissue evidence="2">Whole body</tissue>
    </source>
</reference>
<dbReference type="STRING" id="7102.A0A2A4JEA5"/>
<dbReference type="InterPro" id="IPR036918">
    <property type="entry name" value="Pyrv_Knase_C_sf"/>
</dbReference>
<gene>
    <name evidence="2" type="ORF">B5V51_3769</name>
</gene>
<organism evidence="2">
    <name type="scientific">Heliothis virescens</name>
    <name type="common">Tobacco budworm moth</name>
    <dbReference type="NCBI Taxonomy" id="7102"/>
    <lineage>
        <taxon>Eukaryota</taxon>
        <taxon>Metazoa</taxon>
        <taxon>Ecdysozoa</taxon>
        <taxon>Arthropoda</taxon>
        <taxon>Hexapoda</taxon>
        <taxon>Insecta</taxon>
        <taxon>Pterygota</taxon>
        <taxon>Neoptera</taxon>
        <taxon>Endopterygota</taxon>
        <taxon>Lepidoptera</taxon>
        <taxon>Glossata</taxon>
        <taxon>Ditrysia</taxon>
        <taxon>Noctuoidea</taxon>
        <taxon>Noctuidae</taxon>
        <taxon>Heliothinae</taxon>
        <taxon>Heliothis</taxon>
    </lineage>
</organism>
<sequence length="409" mass="46510">MVWWMHFNPEKCREGVHFGLKTTTDIVYETVNVIFECNDSNYGGYDIDTLSNAGVNIFNVDMTHHDTEFFNRIKNAVEFAQSVPKMVKSTYYTPIGLSVTISANDPIEIDDRVDIIILKDIMTTDELRTFKKRNDKFSSSPILFWPSTLKIEDLNELIKFTDGIILDPGLGSMFGDFYEVLQKCKECRRPVFFKNPGIIDDYYKPTANDRQLLILVNDMIKYRFDGAFFIDQAGKPPTEFIQAFVRATDLLEQKYVDNASEYFKLSVQMQVPVLQPYAVALAASHAALHSGARAIIVLTTSGVSARMLAFAAPPCKVLAITRHLRTARKLHLYRKVLPLYYQERRAICWQDECLAHIAFGTSFGLDTGLFDFMSKLVVLAPTEEVVGYCNSFQILTVTHVRDAFLCGKK</sequence>
<comment type="caution">
    <text evidence="2">The sequence shown here is derived from an EMBL/GenBank/DDBJ whole genome shotgun (WGS) entry which is preliminary data.</text>
</comment>
<dbReference type="InterPro" id="IPR001697">
    <property type="entry name" value="Pyr_Knase"/>
</dbReference>
<evidence type="ECO:0000259" key="1">
    <source>
        <dbReference type="Pfam" id="PF02887"/>
    </source>
</evidence>
<dbReference type="InterPro" id="IPR015795">
    <property type="entry name" value="Pyrv_Knase_C"/>
</dbReference>
<dbReference type="GO" id="GO:0000287">
    <property type="term" value="F:magnesium ion binding"/>
    <property type="evidence" value="ECO:0007669"/>
    <property type="project" value="InterPro"/>
</dbReference>
<evidence type="ECO:0000313" key="2">
    <source>
        <dbReference type="EMBL" id="PCG69732.1"/>
    </source>
</evidence>
<proteinExistence type="predicted"/>
<accession>A0A2A4JEA5</accession>